<dbReference type="InterPro" id="IPR007055">
    <property type="entry name" value="BON_dom"/>
</dbReference>
<proteinExistence type="inferred from homology"/>
<dbReference type="InterPro" id="IPR050810">
    <property type="entry name" value="Bact_Secretion_Sys_Channel"/>
</dbReference>
<dbReference type="InterPro" id="IPR004846">
    <property type="entry name" value="T2SS/T3SS_dom"/>
</dbReference>
<comment type="caution">
    <text evidence="4">The sequence shown here is derived from an EMBL/GenBank/DDBJ whole genome shotgun (WGS) entry which is preliminary data.</text>
</comment>
<feature type="region of interest" description="Disordered" evidence="2">
    <location>
        <begin position="389"/>
        <end position="410"/>
    </location>
</feature>
<dbReference type="PANTHER" id="PTHR30332:SF17">
    <property type="entry name" value="TYPE IV PILIATION SYSTEM PROTEIN DR_0774-RELATED"/>
    <property type="match status" value="1"/>
</dbReference>
<reference evidence="4 5" key="1">
    <citation type="submission" date="2024-06" db="EMBL/GenBank/DDBJ databases">
        <title>Genomic Encyclopedia of Type Strains, Phase IV (KMG-IV): sequencing the most valuable type-strain genomes for metagenomic binning, comparative biology and taxonomic classification.</title>
        <authorList>
            <person name="Goeker M."/>
        </authorList>
    </citation>
    <scope>NUCLEOTIDE SEQUENCE [LARGE SCALE GENOMIC DNA]</scope>
    <source>
        <strain evidence="4 5">DSM 29780</strain>
    </source>
</reference>
<dbReference type="Proteomes" id="UP001549047">
    <property type="component" value="Unassembled WGS sequence"/>
</dbReference>
<evidence type="ECO:0000259" key="3">
    <source>
        <dbReference type="PROSITE" id="PS50914"/>
    </source>
</evidence>
<sequence length="537" mass="56498">MKILTQDIRKTTIGGLCFTLALTGTLPLPLVGEQGTAAFAASESMVTIAQAGPGVKKTLKLGLNKAMVVELPADAHDILVADPSLADAVTRTSRRLYLFGKAVGQTNVFVFGADGKELVSLDIQVERDISQLETNLRRFLPDSDIKVEIISDNIVLTGTVRTPQDAAQASKLAEIFVKGGEATTRNQTATGSGTTSSVAIFAEDRQQSQIVNLLTIQGEDQVTLKVTVAEVSRQVVKQLGLNSSIGGSFGTFNFINPSNLGGVAGGLSSLGSAMGRMSGTLGAVSLASYVNAMEQAGVMRTLAEPSLTAISGEVAKFYVGGSFDVMKDQTVSSASQSIAPNGAIINTPGTVSRTAETSQYGISLNFLPVVMSAGRISLKLETEVSEPTYEGSSSSLGTLDNKTGTSNSGVTHVGIRRRQASTTVELPSGGSIMIAGLVSDDVRQAFSGNPALAKIPILGTMFRSKDFQRNETELVIIATPYLVRAVAPDKLARPDDNFIPENDAATFFLNSVNKVYGKKVDPASGQRYHGNVGFIYK</sequence>
<evidence type="ECO:0000256" key="2">
    <source>
        <dbReference type="SAM" id="MobiDB-lite"/>
    </source>
</evidence>
<dbReference type="Pfam" id="PF00263">
    <property type="entry name" value="Secretin"/>
    <property type="match status" value="1"/>
</dbReference>
<dbReference type="EMBL" id="JBEPMB010000002">
    <property type="protein sequence ID" value="MET3613852.1"/>
    <property type="molecule type" value="Genomic_DNA"/>
</dbReference>
<dbReference type="RefSeq" id="WP_354556351.1">
    <property type="nucleotide sequence ID" value="NZ_JBEPMB010000002.1"/>
</dbReference>
<organism evidence="4 5">
    <name type="scientific">Rhizobium aquaticum</name>
    <dbReference type="NCBI Taxonomy" id="1549636"/>
    <lineage>
        <taxon>Bacteria</taxon>
        <taxon>Pseudomonadati</taxon>
        <taxon>Pseudomonadota</taxon>
        <taxon>Alphaproteobacteria</taxon>
        <taxon>Hyphomicrobiales</taxon>
        <taxon>Rhizobiaceae</taxon>
        <taxon>Rhizobium/Agrobacterium group</taxon>
        <taxon>Rhizobium</taxon>
    </lineage>
</organism>
<accession>A0ABV2IZC3</accession>
<evidence type="ECO:0000313" key="5">
    <source>
        <dbReference type="Proteomes" id="UP001549047"/>
    </source>
</evidence>
<dbReference type="PROSITE" id="PS50914">
    <property type="entry name" value="BON"/>
    <property type="match status" value="1"/>
</dbReference>
<evidence type="ECO:0000313" key="4">
    <source>
        <dbReference type="EMBL" id="MET3613852.1"/>
    </source>
</evidence>
<dbReference type="Pfam" id="PF04972">
    <property type="entry name" value="BON"/>
    <property type="match status" value="1"/>
</dbReference>
<comment type="similarity">
    <text evidence="1">Belongs to the bacterial secretin family.</text>
</comment>
<evidence type="ECO:0000256" key="1">
    <source>
        <dbReference type="RuleBase" id="RU004003"/>
    </source>
</evidence>
<dbReference type="InterPro" id="IPR001775">
    <property type="entry name" value="GspD/PilQ"/>
</dbReference>
<dbReference type="InterPro" id="IPR032789">
    <property type="entry name" value="T2SS-T3SS_pil_N"/>
</dbReference>
<dbReference type="PANTHER" id="PTHR30332">
    <property type="entry name" value="PROBABLE GENERAL SECRETION PATHWAY PROTEIN D"/>
    <property type="match status" value="1"/>
</dbReference>
<feature type="compositionally biased region" description="Polar residues" evidence="2">
    <location>
        <begin position="390"/>
        <end position="410"/>
    </location>
</feature>
<dbReference type="Pfam" id="PF13629">
    <property type="entry name" value="T2SS-T3SS_pil_N"/>
    <property type="match status" value="1"/>
</dbReference>
<keyword evidence="5" id="KW-1185">Reference proteome</keyword>
<name>A0ABV2IZC3_9HYPH</name>
<protein>
    <submittedName>
        <fullName evidence="4">Pilus assembly protein CpaC</fullName>
    </submittedName>
</protein>
<dbReference type="PRINTS" id="PR00811">
    <property type="entry name" value="BCTERIALGSPD"/>
</dbReference>
<feature type="domain" description="BON" evidence="3">
    <location>
        <begin position="121"/>
        <end position="192"/>
    </location>
</feature>
<gene>
    <name evidence="4" type="ORF">ABID16_002181</name>
</gene>